<protein>
    <submittedName>
        <fullName evidence="1">DUF1919 domain-containing protein</fullName>
    </submittedName>
</protein>
<gene>
    <name evidence="1" type="ORF">MKW35_00170</name>
</gene>
<evidence type="ECO:0000313" key="2">
    <source>
        <dbReference type="Proteomes" id="UP001156141"/>
    </source>
</evidence>
<dbReference type="RefSeq" id="WP_240571003.1">
    <property type="nucleotide sequence ID" value="NZ_CP136709.1"/>
</dbReference>
<dbReference type="InterPro" id="IPR015037">
    <property type="entry name" value="DUF1919"/>
</dbReference>
<organism evidence="1 2">
    <name type="scientific">Aestuariibaculum lutulentum</name>
    <dbReference type="NCBI Taxonomy" id="2920935"/>
    <lineage>
        <taxon>Bacteria</taxon>
        <taxon>Pseudomonadati</taxon>
        <taxon>Bacteroidota</taxon>
        <taxon>Flavobacteriia</taxon>
        <taxon>Flavobacteriales</taxon>
        <taxon>Flavobacteriaceae</taxon>
    </lineage>
</organism>
<reference evidence="1" key="1">
    <citation type="submission" date="2022-02" db="EMBL/GenBank/DDBJ databases">
        <title>Aestuariibaculum sp., a marine bacterium isolated from sediment in Guangxi.</title>
        <authorList>
            <person name="Ying J."/>
        </authorList>
    </citation>
    <scope>NUCLEOTIDE SEQUENCE</scope>
    <source>
        <strain evidence="1">L182</strain>
    </source>
</reference>
<name>A0ABS9RDL0_9FLAO</name>
<dbReference type="SUPFAM" id="SSF142795">
    <property type="entry name" value="CAC2185-like"/>
    <property type="match status" value="1"/>
</dbReference>
<evidence type="ECO:0000313" key="1">
    <source>
        <dbReference type="EMBL" id="MCH4551024.1"/>
    </source>
</evidence>
<accession>A0ABS9RDL0</accession>
<dbReference type="EMBL" id="JAKVQD010000001">
    <property type="protein sequence ID" value="MCH4551024.1"/>
    <property type="molecule type" value="Genomic_DNA"/>
</dbReference>
<keyword evidence="2" id="KW-1185">Reference proteome</keyword>
<dbReference type="InterPro" id="IPR037226">
    <property type="entry name" value="CAC2185-like_sf"/>
</dbReference>
<proteinExistence type="predicted"/>
<sequence>MVLLKLAVIRFSWVKVKALFLHFEFFIRRKINKQFKNKDVSLLKNTDFVIIANNCFGGQVYKSFGLPYNTPFVGMFLYGPCYLKLLQDFKRYMNEELVFVEESVYKDREKTYPVAKLGDIELHFSHYTSEDEASEKWCRRKNRMMKNFDLDNFYFIISDRERVDDKIIKDFHKLPFKNKLSFGAKAIDSLGAFEHVALFETFKKKQTQALGGTKLFKISDLYFDFENWINEKQIKRTRFQY</sequence>
<dbReference type="Pfam" id="PF08942">
    <property type="entry name" value="DUF1919"/>
    <property type="match status" value="1"/>
</dbReference>
<dbReference type="Proteomes" id="UP001156141">
    <property type="component" value="Unassembled WGS sequence"/>
</dbReference>
<comment type="caution">
    <text evidence="1">The sequence shown here is derived from an EMBL/GenBank/DDBJ whole genome shotgun (WGS) entry which is preliminary data.</text>
</comment>